<dbReference type="AlphaFoldDB" id="A0A7R9GGW4"/>
<gene>
    <name evidence="2" type="ORF">NMOB1V02_LOCUS8355</name>
</gene>
<keyword evidence="1" id="KW-0732">Signal</keyword>
<name>A0A7R9GGW4_9CRUS</name>
<keyword evidence="3" id="KW-1185">Reference proteome</keyword>
<feature type="signal peptide" evidence="1">
    <location>
        <begin position="1"/>
        <end position="19"/>
    </location>
</feature>
<accession>A0A7R9GGW4</accession>
<evidence type="ECO:0000313" key="2">
    <source>
        <dbReference type="EMBL" id="CAD7280698.1"/>
    </source>
</evidence>
<organism evidence="2">
    <name type="scientific">Notodromas monacha</name>
    <dbReference type="NCBI Taxonomy" id="399045"/>
    <lineage>
        <taxon>Eukaryota</taxon>
        <taxon>Metazoa</taxon>
        <taxon>Ecdysozoa</taxon>
        <taxon>Arthropoda</taxon>
        <taxon>Crustacea</taxon>
        <taxon>Oligostraca</taxon>
        <taxon>Ostracoda</taxon>
        <taxon>Podocopa</taxon>
        <taxon>Podocopida</taxon>
        <taxon>Cypridocopina</taxon>
        <taxon>Cypridoidea</taxon>
        <taxon>Cyprididae</taxon>
        <taxon>Notodromas</taxon>
    </lineage>
</organism>
<reference evidence="2" key="1">
    <citation type="submission" date="2020-11" db="EMBL/GenBank/DDBJ databases">
        <authorList>
            <person name="Tran Van P."/>
        </authorList>
    </citation>
    <scope>NUCLEOTIDE SEQUENCE</scope>
</reference>
<dbReference type="EMBL" id="CAJPEX010002333">
    <property type="protein sequence ID" value="CAG0920850.1"/>
    <property type="molecule type" value="Genomic_DNA"/>
</dbReference>
<protein>
    <recommendedName>
        <fullName evidence="4">Protein quiver</fullName>
    </recommendedName>
</protein>
<feature type="chain" id="PRO_5036210770" description="Protein quiver" evidence="1">
    <location>
        <begin position="20"/>
        <end position="147"/>
    </location>
</feature>
<evidence type="ECO:0000256" key="1">
    <source>
        <dbReference type="SAM" id="SignalP"/>
    </source>
</evidence>
<proteinExistence type="predicted"/>
<dbReference type="Proteomes" id="UP000678499">
    <property type="component" value="Unassembled WGS sequence"/>
</dbReference>
<evidence type="ECO:0000313" key="3">
    <source>
        <dbReference type="Proteomes" id="UP000678499"/>
    </source>
</evidence>
<dbReference type="EMBL" id="OA884370">
    <property type="protein sequence ID" value="CAD7280698.1"/>
    <property type="molecule type" value="Genomic_DNA"/>
</dbReference>
<evidence type="ECO:0008006" key="4">
    <source>
        <dbReference type="Google" id="ProtNLM"/>
    </source>
</evidence>
<sequence>MEIITVFLVACCFFVPGNGQGFFDQLEFKQCYACADCEWFDPDTTPRCTRPAQNPLVPHSIGYSFPDSLSTKSCIKVIDRDGRVYRGCHNRVARDCVIVENVTACYCEHSLCNSADTRAKMATLPWVAVLAVGLLMAAWVSDAGSGC</sequence>